<dbReference type="InParanoid" id="A0A409XQ41"/>
<evidence type="ECO:0000313" key="3">
    <source>
        <dbReference type="Proteomes" id="UP000283269"/>
    </source>
</evidence>
<accession>A0A409XQ41</accession>
<comment type="caution">
    <text evidence="2">The sequence shown here is derived from an EMBL/GenBank/DDBJ whole genome shotgun (WGS) entry which is preliminary data.</text>
</comment>
<organism evidence="2 3">
    <name type="scientific">Psilocybe cyanescens</name>
    <dbReference type="NCBI Taxonomy" id="93625"/>
    <lineage>
        <taxon>Eukaryota</taxon>
        <taxon>Fungi</taxon>
        <taxon>Dikarya</taxon>
        <taxon>Basidiomycota</taxon>
        <taxon>Agaricomycotina</taxon>
        <taxon>Agaricomycetes</taxon>
        <taxon>Agaricomycetidae</taxon>
        <taxon>Agaricales</taxon>
        <taxon>Agaricineae</taxon>
        <taxon>Strophariaceae</taxon>
        <taxon>Psilocybe</taxon>
    </lineage>
</organism>
<dbReference type="OrthoDB" id="3173036at2759"/>
<dbReference type="Proteomes" id="UP000283269">
    <property type="component" value="Unassembled WGS sequence"/>
</dbReference>
<name>A0A409XQ41_PSICY</name>
<keyword evidence="3" id="KW-1185">Reference proteome</keyword>
<feature type="region of interest" description="Disordered" evidence="1">
    <location>
        <begin position="1474"/>
        <end position="1501"/>
    </location>
</feature>
<reference evidence="2 3" key="1">
    <citation type="journal article" date="2018" name="Evol. Lett.">
        <title>Horizontal gene cluster transfer increased hallucinogenic mushroom diversity.</title>
        <authorList>
            <person name="Reynolds H.T."/>
            <person name="Vijayakumar V."/>
            <person name="Gluck-Thaler E."/>
            <person name="Korotkin H.B."/>
            <person name="Matheny P.B."/>
            <person name="Slot J.C."/>
        </authorList>
    </citation>
    <scope>NUCLEOTIDE SEQUENCE [LARGE SCALE GENOMIC DNA]</scope>
    <source>
        <strain evidence="2 3">2631</strain>
    </source>
</reference>
<dbReference type="EMBL" id="NHYD01000909">
    <property type="protein sequence ID" value="PPQ92922.1"/>
    <property type="molecule type" value="Genomic_DNA"/>
</dbReference>
<gene>
    <name evidence="2" type="ORF">CVT25_006605</name>
</gene>
<evidence type="ECO:0000313" key="2">
    <source>
        <dbReference type="EMBL" id="PPQ92922.1"/>
    </source>
</evidence>
<protein>
    <submittedName>
        <fullName evidence="2">Uncharacterized protein</fullName>
    </submittedName>
</protein>
<proteinExistence type="predicted"/>
<evidence type="ECO:0000256" key="1">
    <source>
        <dbReference type="SAM" id="MobiDB-lite"/>
    </source>
</evidence>
<sequence>MDSSTTDETPVLGADGYAICSDCKTRIHCGTVGLANLEKNHRGTKICMKAQEKRQKEDKATKRPTLLAFFNRPQPVPVPSTITPPALVQGCKLTPAREVTPALSRKPTVVASQAKPVPEPAENNFLEKLLGLIKNMPETIPEATDYDKLTVFAGNPGEFDVPGLGVDDVWEEVLNKALKSALGWGEEESMDRSIVKHGVQVGLFEGKLARLVTALEQKILNAQVAAPSSRLPTPNKELVVVQTSDAIDLTSDAIKTTDRNNTVPIDVDALYVKDSSQSFKTSATHTCKGYRLTFPEGKSPYSAYPFGLHDTRPLPWKSTLDDTMSIFLQNCTGRSNGEGKCCRFCRQLPENKNFERILTRLDKGIHPNAPHAYHGISSLQEVIQQKNIEIEFYRLRGLNQAKKLLGKTTALSEQKRLLMAISSGDVKRVDHYWSLSKKGARGLLASVMAAAQGRYHPRSYTEEEDMYFLLIWRLSGNCVAGINHRSGLGPSVSYLRTRSIVPSLIPSHGKPTTDQVATNMQASIGSILDVMHNQSREKVLHTMVMFDELAVEKRIRWDPKSNKFVGVCREHGHRTSLDFINEGNLEELFRRLDSEEESEKVHHAGEATVGALGILSKDHQLYPARPILVSGDCKRKTGEEHARLIKTVLSGIDDQQEKTKLRAVSLASNGETRWGSTFILLTFKHELSPSSTIYPILHPIRFLNLHVGNDDLTCNKDWKHVFKCFRNLLLRQRGVVINGIRITPDIIRDHFKSTGLSVDHIRSLFNPDDQQDVKLAFDLLKDVWSLPCQSNNRNPGVLTARVALWVLGKLLHHLVFPYLCVDLSLSEQIEHLSASAHLALALYILAGKDFIPTNLYIDIMIMIKNVIFTITKAKVDDPDSEFWIILLGTDHLEELFGTLRTMVGTDANLDILQLVSRLSGTTEVSNILAKYPKWDNAPQRLKLPAMSRKSNEPIPDSADHIKPASWRGNLQVKDVSLQTSWNRGRYQVEQDCEFIKSILVKLDQDEDVDILAPSGTLFFDIPFVDDDVDESLEYPSPPIANSEGSADLDAAETRIEVEDALGELKTTDAAVIALQSWKVETEIVINRKLKSKARILAEFSKYRKCVGSTDRLRCVQDIERHVQNKTVSSYASSDSLLPPTDDSDKIWLCIGEVNGLKFDGQSVPYVNLDILSEDTVTVSYQMLGLRSTTLDDDPDGVYDWQTYQVGEKSFTVPGRLIQPINPKISLTHTTVPWYLLQGTFLVTLAVSIFQELTVSNLKNIPKTAASKEYPYRLASGAACFLCNDDEQFADIGSSDCPWCSPTVALDMSQGQRVLEHIGAHILHDPHVAKSMSLCRLCLRPAPLCQFFLKKGKGATGKLAINYTSSKGCLMKVKFSYGVAAESTSASPCPNVPLNCPLCPKVEPTIWQYFLKIHFQEKHPNAPFEKYTHLWTLSNFEETEMKNIWKKRFKSTRRSKKSKIPPLVISEDHWAHIPGSAAPDLREPDNEQLSNSKSEFANEYAPELEDETKDMADDGLENITGDMADVMVEDEMAGVEEDGGRGNTDAVRNADYVETAVSLENDTSCVVELQPLPEIPCAQHNASKIADIVRPDVIIPDNTNAVVDDVPPQEMGCSKRKCVPRQGPLDALNRCLCGTVVDVRSEGVLMCKRVGLSPAVCFPRVSPMKLGLRGMQGVWGRERNKAHSKMMSYYHI</sequence>